<reference evidence="4" key="1">
    <citation type="submission" date="2016-06" db="EMBL/GenBank/DDBJ databases">
        <title>NZP2037 Pacbio-Illumina hybrid assembly.</title>
        <authorList>
            <person name="Ramsay J.P."/>
        </authorList>
    </citation>
    <scope>NUCLEOTIDE SEQUENCE [LARGE SCALE GENOMIC DNA]</scope>
    <source>
        <strain evidence="4">R7ANS::ICEMlSym2042</strain>
    </source>
</reference>
<dbReference type="CDD" id="cd05233">
    <property type="entry name" value="SDR_c"/>
    <property type="match status" value="1"/>
</dbReference>
<dbReference type="EMBL" id="LZTJ01000004">
    <property type="protein sequence ID" value="OBP79292.1"/>
    <property type="molecule type" value="Genomic_DNA"/>
</dbReference>
<dbReference type="GO" id="GO:0016616">
    <property type="term" value="F:oxidoreductase activity, acting on the CH-OH group of donors, NAD or NADP as acceptor"/>
    <property type="evidence" value="ECO:0007669"/>
    <property type="project" value="TreeGrafter"/>
</dbReference>
<dbReference type="SUPFAM" id="SSF51735">
    <property type="entry name" value="NAD(P)-binding Rossmann-fold domains"/>
    <property type="match status" value="1"/>
</dbReference>
<proteinExistence type="inferred from homology"/>
<evidence type="ECO:0000313" key="4">
    <source>
        <dbReference type="Proteomes" id="UP000093748"/>
    </source>
</evidence>
<dbReference type="PANTHER" id="PTHR42760:SF133">
    <property type="entry name" value="3-OXOACYL-[ACYL-CARRIER-PROTEIN] REDUCTASE"/>
    <property type="match status" value="1"/>
</dbReference>
<dbReference type="NCBIfam" id="NF009466">
    <property type="entry name" value="PRK12826.1-2"/>
    <property type="match status" value="1"/>
</dbReference>
<evidence type="ECO:0000256" key="1">
    <source>
        <dbReference type="ARBA" id="ARBA00006484"/>
    </source>
</evidence>
<name>A0A1A5IKI4_RHILI</name>
<dbReference type="AlphaFoldDB" id="A0A1A5IKI4"/>
<sequence length="268" mass="27802">MSAKAPVSADEFLAGLKGQRVLVTAGAGGIGFAIADTLSRLGARIIVCDISDEALAAAPGKIDLVAAVKADVSRDEDVDRLFETVKEKLGGLDALINNAGIAGPTGGVDEIEPDDWRRCIDICLTGQFLCARRAVPLIKAAGGGSIVSMSSAAGRHGYAFRTPYSAAKFGVIGFAQSLAKELGPHGIRVNAILPGIIEGPRIEGVIAARAKQVGISHEEMTGRYLQNISLRRMTSPYDVASMVAFLLSDAGINISGQSLGVDGNVETL</sequence>
<dbReference type="PANTHER" id="PTHR42760">
    <property type="entry name" value="SHORT-CHAIN DEHYDROGENASES/REDUCTASES FAMILY MEMBER"/>
    <property type="match status" value="1"/>
</dbReference>
<dbReference type="Gene3D" id="3.40.50.720">
    <property type="entry name" value="NAD(P)-binding Rossmann-like Domain"/>
    <property type="match status" value="1"/>
</dbReference>
<dbReference type="RefSeq" id="WP_032930510.1">
    <property type="nucleotide sequence ID" value="NZ_LZTH01000047.1"/>
</dbReference>
<comment type="similarity">
    <text evidence="1">Belongs to the short-chain dehydrogenases/reductases (SDR) family.</text>
</comment>
<dbReference type="InterPro" id="IPR002347">
    <property type="entry name" value="SDR_fam"/>
</dbReference>
<dbReference type="OrthoDB" id="9804774at2"/>
<dbReference type="GeneID" id="66683738"/>
<dbReference type="InterPro" id="IPR020904">
    <property type="entry name" value="Sc_DH/Rdtase_CS"/>
</dbReference>
<dbReference type="PROSITE" id="PS00061">
    <property type="entry name" value="ADH_SHORT"/>
    <property type="match status" value="1"/>
</dbReference>
<keyword evidence="2" id="KW-0560">Oxidoreductase</keyword>
<dbReference type="InterPro" id="IPR036291">
    <property type="entry name" value="NAD(P)-bd_dom_sf"/>
</dbReference>
<dbReference type="Proteomes" id="UP000093748">
    <property type="component" value="Unassembled WGS sequence"/>
</dbReference>
<accession>A0A1A5IKI4</accession>
<dbReference type="Pfam" id="PF13561">
    <property type="entry name" value="adh_short_C2"/>
    <property type="match status" value="1"/>
</dbReference>
<comment type="caution">
    <text evidence="3">The sequence shown here is derived from an EMBL/GenBank/DDBJ whole genome shotgun (WGS) entry which is preliminary data.</text>
</comment>
<dbReference type="FunFam" id="3.40.50.720:FF:000084">
    <property type="entry name" value="Short-chain dehydrogenase reductase"/>
    <property type="match status" value="1"/>
</dbReference>
<evidence type="ECO:0000256" key="2">
    <source>
        <dbReference type="ARBA" id="ARBA00023002"/>
    </source>
</evidence>
<protein>
    <submittedName>
        <fullName evidence="3">3-oxoacyl-[acyl-carrier-protein] reductase</fullName>
    </submittedName>
</protein>
<dbReference type="PRINTS" id="PR00081">
    <property type="entry name" value="GDHRDH"/>
</dbReference>
<dbReference type="PRINTS" id="PR00080">
    <property type="entry name" value="SDRFAMILY"/>
</dbReference>
<evidence type="ECO:0000313" key="3">
    <source>
        <dbReference type="EMBL" id="OBP79292.1"/>
    </source>
</evidence>
<organism evidence="3 4">
    <name type="scientific">Rhizobium loti</name>
    <name type="common">Mesorhizobium loti</name>
    <dbReference type="NCBI Taxonomy" id="381"/>
    <lineage>
        <taxon>Bacteria</taxon>
        <taxon>Pseudomonadati</taxon>
        <taxon>Pseudomonadota</taxon>
        <taxon>Alphaproteobacteria</taxon>
        <taxon>Hyphomicrobiales</taxon>
        <taxon>Phyllobacteriaceae</taxon>
        <taxon>Mesorhizobium</taxon>
    </lineage>
</organism>
<gene>
    <name evidence="3" type="ORF">BAE39_29000</name>
</gene>